<dbReference type="GO" id="GO:0004386">
    <property type="term" value="F:helicase activity"/>
    <property type="evidence" value="ECO:0007669"/>
    <property type="project" value="UniProtKB-KW"/>
</dbReference>
<feature type="domain" description="Helicase C-terminal" evidence="7">
    <location>
        <begin position="509"/>
        <end position="671"/>
    </location>
</feature>
<dbReference type="InterPro" id="IPR057342">
    <property type="entry name" value="DEXDc_RapA"/>
</dbReference>
<keyword evidence="9" id="KW-1185">Reference proteome</keyword>
<evidence type="ECO:0000259" key="7">
    <source>
        <dbReference type="PROSITE" id="PS51194"/>
    </source>
</evidence>
<gene>
    <name evidence="8" type="ORF">ASB62_03900</name>
</gene>
<dbReference type="InterPro" id="IPR024975">
    <property type="entry name" value="NOV_C"/>
</dbReference>
<dbReference type="CDD" id="cd18793">
    <property type="entry name" value="SF2_C_SNF"/>
    <property type="match status" value="1"/>
</dbReference>
<evidence type="ECO:0000256" key="1">
    <source>
        <dbReference type="ARBA" id="ARBA00022741"/>
    </source>
</evidence>
<dbReference type="SMART" id="SM00487">
    <property type="entry name" value="DEXDc"/>
    <property type="match status" value="1"/>
</dbReference>
<keyword evidence="5" id="KW-0175">Coiled coil</keyword>
<dbReference type="PROSITE" id="PS51194">
    <property type="entry name" value="HELICASE_CTER"/>
    <property type="match status" value="1"/>
</dbReference>
<keyword evidence="1" id="KW-0547">Nucleotide-binding</keyword>
<dbReference type="PROSITE" id="PS51192">
    <property type="entry name" value="HELICASE_ATP_BIND_1"/>
    <property type="match status" value="1"/>
</dbReference>
<dbReference type="AlphaFoldDB" id="A0A124G9Y7"/>
<dbReference type="Pfam" id="PF00176">
    <property type="entry name" value="SNF2-rel_dom"/>
    <property type="match status" value="1"/>
</dbReference>
<protein>
    <submittedName>
        <fullName evidence="8">RNA helicase</fullName>
    </submittedName>
</protein>
<dbReference type="InterPro" id="IPR001650">
    <property type="entry name" value="Helicase_C-like"/>
</dbReference>
<proteinExistence type="predicted"/>
<dbReference type="PANTHER" id="PTHR45766">
    <property type="entry name" value="DNA ANNEALING HELICASE AND ENDONUCLEASE ZRANB3 FAMILY MEMBER"/>
    <property type="match status" value="1"/>
</dbReference>
<dbReference type="GO" id="GO:0016787">
    <property type="term" value="F:hydrolase activity"/>
    <property type="evidence" value="ECO:0007669"/>
    <property type="project" value="UniProtKB-KW"/>
</dbReference>
<dbReference type="OrthoDB" id="9814088at2"/>
<dbReference type="InterPro" id="IPR014001">
    <property type="entry name" value="Helicase_ATP-bd"/>
</dbReference>
<dbReference type="RefSeq" id="WP_059138714.1">
    <property type="nucleotide sequence ID" value="NZ_LMBR01000088.1"/>
</dbReference>
<dbReference type="GO" id="GO:0005524">
    <property type="term" value="F:ATP binding"/>
    <property type="evidence" value="ECO:0007669"/>
    <property type="project" value="UniProtKB-KW"/>
</dbReference>
<name>A0A124G9Y7_CHLLI</name>
<dbReference type="PANTHER" id="PTHR45766:SF6">
    <property type="entry name" value="SWI_SNF-RELATED MATRIX-ASSOCIATED ACTIN-DEPENDENT REGULATOR OF CHROMATIN SUBFAMILY A-LIKE PROTEIN 1"/>
    <property type="match status" value="1"/>
</dbReference>
<evidence type="ECO:0000256" key="4">
    <source>
        <dbReference type="ARBA" id="ARBA00022840"/>
    </source>
</evidence>
<reference evidence="8 9" key="1">
    <citation type="submission" date="2015-10" db="EMBL/GenBank/DDBJ databases">
        <title>Draft Genome Sequence of Chlorobium limicola strain Frasassi Growing under Artificial Lighting in the Frasassi Cave System.</title>
        <authorList>
            <person name="Mansor M."/>
            <person name="Macalady J."/>
        </authorList>
    </citation>
    <scope>NUCLEOTIDE SEQUENCE [LARGE SCALE GENOMIC DNA]</scope>
    <source>
        <strain evidence="8 9">Frasassi</strain>
    </source>
</reference>
<keyword evidence="3 8" id="KW-0347">Helicase</keyword>
<dbReference type="InterPro" id="IPR000330">
    <property type="entry name" value="SNF2_N"/>
</dbReference>
<feature type="domain" description="Helicase ATP-binding" evidence="6">
    <location>
        <begin position="115"/>
        <end position="289"/>
    </location>
</feature>
<evidence type="ECO:0000256" key="3">
    <source>
        <dbReference type="ARBA" id="ARBA00022806"/>
    </source>
</evidence>
<evidence type="ECO:0000313" key="8">
    <source>
        <dbReference type="EMBL" id="KUL30582.1"/>
    </source>
</evidence>
<dbReference type="Gene3D" id="3.40.50.10810">
    <property type="entry name" value="Tandem AAA-ATPase domain"/>
    <property type="match status" value="1"/>
</dbReference>
<dbReference type="InterPro" id="IPR049730">
    <property type="entry name" value="SNF2/RAD54-like_C"/>
</dbReference>
<dbReference type="Proteomes" id="UP000053937">
    <property type="component" value="Unassembled WGS sequence"/>
</dbReference>
<dbReference type="InterPro" id="IPR038718">
    <property type="entry name" value="SNF2-like_sf"/>
</dbReference>
<organism evidence="8 9">
    <name type="scientific">Chlorobium limicola</name>
    <dbReference type="NCBI Taxonomy" id="1092"/>
    <lineage>
        <taxon>Bacteria</taxon>
        <taxon>Pseudomonadati</taxon>
        <taxon>Chlorobiota</taxon>
        <taxon>Chlorobiia</taxon>
        <taxon>Chlorobiales</taxon>
        <taxon>Chlorobiaceae</taxon>
        <taxon>Chlorobium/Pelodictyon group</taxon>
        <taxon>Chlorobium</taxon>
    </lineage>
</organism>
<dbReference type="InterPro" id="IPR027417">
    <property type="entry name" value="P-loop_NTPase"/>
</dbReference>
<sequence length="1196" mass="135837">MKLEDFKPNTSVRGVIPDASVTVVSVQWFGSEALELTYKTPDGKVANELIYRDDEPRLEIVEAGRPWSFDGDGHLFRLVSEAQRIRLAHLFDPVLAVHTSNVEPLPHQITAVYESMLPRQPLRFLLADDPGAGKTIMAGLLIKELVARGDLQRCLIVCPGGLAEQWQDELYRRFNLPFEILTNDKLEAARTGNWFLETNLVIARLDKLSRNEDVQLKLQAPDCRWDLVVCDEAHKMSATVFGGETKYTKRYRLGQLLSTLTRNFLLMSATPHNGKEADFQLFMALLDGDRFEGRFRDGIHSTVVSDLMRRMVKENLLKFDGTPLFPRRIAYTLPYRLSPPEEALYREVTDYVRDEFNRAEALENNKRAGTVGFALTILQRRLASSPEAIYQSLRRRREKLESRLRELELLHRAGQAEPVFSNSIPAFEREDFDDIDDAPDNEVAAIEEAVLDQATAASTIAELRQEIGTLRRLEENSLHVRRSGNDTKWTQLSGLLGEVFCPTMSSGQVIEQSAPYGSGPIPPPKPSPRQKLVIFTEHRDTLNYLEDRITRFLGRNEAVVIIHGSIGREERLKVQESFRHDPDVQVLLATDAAGEGINLQRAHLMVNYDLPWNPNRLEQRFGRIHRIGQTEVCYLWNLVADDTREGDVYRRLLEKLEQAREALGGQVFDVLGKIAFEADGKVMSLRDLLIEAIRYGEKPEVKAFLTTVLDMALDRGHLQELLDERALAHDAMDASRVQKIGEEMERADARRLQPHYIESFFLEAFRRLGGNTRQRESRRFEITHVPAPIRNRDRLIGMGEPVLPRYERIAFEKNLIAPQGQPLAAFVCPGHPLLDAVIDLTLERHRDLLKRGTVLVDERDSGTHPRVLFYLEHAIQDAALNRDGSRRIVSKRMLYVELDEAGEARHVHYAPYLDFRPLAPGEPDVEALMSRSECHWISRDIEQKAQGYAIAHVVPEHLAEVKGPKLDLIRKTEAAVKDRLTKEIMYWDHRSEELRLQEQAGKPNARLNSGEARKRADLLQARLQKRLDELRLEAKLSPLPPVVLGGFLVIPAGLVQSMTGHLSSMSTSPSDTQASATRARAIVMEAERQLGFEPVDRELEKLGYDIESRIPGTGRLRFIEVKGRVSGAPTITVTRNEILYSLNKPDDFILAIVEFIDAERHKVHYLRKPFNQEPDFGVTSVNYDFAELTAKAGSPS</sequence>
<evidence type="ECO:0000256" key="2">
    <source>
        <dbReference type="ARBA" id="ARBA00022801"/>
    </source>
</evidence>
<keyword evidence="2" id="KW-0378">Hydrolase</keyword>
<dbReference type="SMART" id="SM00490">
    <property type="entry name" value="HELICc"/>
    <property type="match status" value="1"/>
</dbReference>
<evidence type="ECO:0000256" key="5">
    <source>
        <dbReference type="SAM" id="Coils"/>
    </source>
</evidence>
<dbReference type="Pfam" id="PF00271">
    <property type="entry name" value="Helicase_C"/>
    <property type="match status" value="1"/>
</dbReference>
<evidence type="ECO:0000313" key="9">
    <source>
        <dbReference type="Proteomes" id="UP000053937"/>
    </source>
</evidence>
<dbReference type="CDD" id="cd18011">
    <property type="entry name" value="DEXDc_RapA"/>
    <property type="match status" value="1"/>
</dbReference>
<dbReference type="Gene3D" id="3.40.50.300">
    <property type="entry name" value="P-loop containing nucleotide triphosphate hydrolases"/>
    <property type="match status" value="1"/>
</dbReference>
<comment type="caution">
    <text evidence="8">The sequence shown here is derived from an EMBL/GenBank/DDBJ whole genome shotgun (WGS) entry which is preliminary data.</text>
</comment>
<dbReference type="SUPFAM" id="SSF52540">
    <property type="entry name" value="P-loop containing nucleoside triphosphate hydrolases"/>
    <property type="match status" value="2"/>
</dbReference>
<feature type="coiled-coil region" evidence="5">
    <location>
        <begin position="390"/>
        <end position="417"/>
    </location>
</feature>
<keyword evidence="4" id="KW-0067">ATP-binding</keyword>
<accession>A0A124G9Y7</accession>
<dbReference type="Pfam" id="PF13020">
    <property type="entry name" value="NOV_C"/>
    <property type="match status" value="1"/>
</dbReference>
<dbReference type="EMBL" id="LMBR01000088">
    <property type="protein sequence ID" value="KUL30582.1"/>
    <property type="molecule type" value="Genomic_DNA"/>
</dbReference>
<evidence type="ECO:0000259" key="6">
    <source>
        <dbReference type="PROSITE" id="PS51192"/>
    </source>
</evidence>